<dbReference type="InterPro" id="IPR001055">
    <property type="entry name" value="Adrenodoxin-like"/>
</dbReference>
<comment type="similarity">
    <text evidence="1">Belongs to the adrenodoxin/putidaredoxin family.</text>
</comment>
<dbReference type="AlphaFoldDB" id="T1B0S8"/>
<feature type="domain" description="2Fe-2S ferredoxin-type" evidence="7">
    <location>
        <begin position="2"/>
        <end position="104"/>
    </location>
</feature>
<dbReference type="InterPro" id="IPR036010">
    <property type="entry name" value="2Fe-2S_ferredoxin-like_sf"/>
</dbReference>
<evidence type="ECO:0000313" key="8">
    <source>
        <dbReference type="EMBL" id="EQD46494.1"/>
    </source>
</evidence>
<dbReference type="SUPFAM" id="SSF54292">
    <property type="entry name" value="2Fe-2S ferredoxin-like"/>
    <property type="match status" value="1"/>
</dbReference>
<keyword evidence="3" id="KW-0479">Metal-binding</keyword>
<accession>T1B0S8</accession>
<comment type="caution">
    <text evidence="8">The sequence shown here is derived from an EMBL/GenBank/DDBJ whole genome shotgun (WGS) entry which is preliminary data.</text>
</comment>
<dbReference type="Pfam" id="PF00111">
    <property type="entry name" value="Fer2"/>
    <property type="match status" value="1"/>
</dbReference>
<reference evidence="8" key="1">
    <citation type="submission" date="2013-08" db="EMBL/GenBank/DDBJ databases">
        <authorList>
            <person name="Mendez C."/>
            <person name="Richter M."/>
            <person name="Ferrer M."/>
            <person name="Sanchez J."/>
        </authorList>
    </citation>
    <scope>NUCLEOTIDE SEQUENCE</scope>
</reference>
<evidence type="ECO:0000256" key="1">
    <source>
        <dbReference type="ARBA" id="ARBA00010914"/>
    </source>
</evidence>
<dbReference type="InterPro" id="IPR012675">
    <property type="entry name" value="Beta-grasp_dom_sf"/>
</dbReference>
<dbReference type="GO" id="GO:0140647">
    <property type="term" value="P:P450-containing electron transport chain"/>
    <property type="evidence" value="ECO:0007669"/>
    <property type="project" value="InterPro"/>
</dbReference>
<proteinExistence type="inferred from homology"/>
<dbReference type="CDD" id="cd00207">
    <property type="entry name" value="fer2"/>
    <property type="match status" value="1"/>
</dbReference>
<comment type="cofactor">
    <cofactor evidence="6">
        <name>[2Fe-2S] cluster</name>
        <dbReference type="ChEBI" id="CHEBI:190135"/>
    </cofactor>
</comment>
<keyword evidence="5" id="KW-0411">Iron-sulfur</keyword>
<dbReference type="GO" id="GO:0046872">
    <property type="term" value="F:metal ion binding"/>
    <property type="evidence" value="ECO:0007669"/>
    <property type="project" value="UniProtKB-KW"/>
</dbReference>
<keyword evidence="4" id="KW-0408">Iron</keyword>
<dbReference type="PROSITE" id="PS51085">
    <property type="entry name" value="2FE2S_FER_2"/>
    <property type="match status" value="1"/>
</dbReference>
<evidence type="ECO:0000256" key="4">
    <source>
        <dbReference type="ARBA" id="ARBA00023004"/>
    </source>
</evidence>
<organism evidence="8">
    <name type="scientific">mine drainage metagenome</name>
    <dbReference type="NCBI Taxonomy" id="410659"/>
    <lineage>
        <taxon>unclassified sequences</taxon>
        <taxon>metagenomes</taxon>
        <taxon>ecological metagenomes</taxon>
    </lineage>
</organism>
<keyword evidence="2" id="KW-0001">2Fe-2S</keyword>
<evidence type="ECO:0000256" key="2">
    <source>
        <dbReference type="ARBA" id="ARBA00022714"/>
    </source>
</evidence>
<evidence type="ECO:0000259" key="7">
    <source>
        <dbReference type="PROSITE" id="PS51085"/>
    </source>
</evidence>
<gene>
    <name evidence="8" type="ORF">B1A_14597</name>
</gene>
<protein>
    <submittedName>
        <fullName evidence="8">Ferredoxin</fullName>
    </submittedName>
</protein>
<evidence type="ECO:0000256" key="3">
    <source>
        <dbReference type="ARBA" id="ARBA00022723"/>
    </source>
</evidence>
<dbReference type="EMBL" id="AUZX01010717">
    <property type="protein sequence ID" value="EQD46494.1"/>
    <property type="molecule type" value="Genomic_DNA"/>
</dbReference>
<dbReference type="PANTHER" id="PTHR23426">
    <property type="entry name" value="FERREDOXIN/ADRENODOXIN"/>
    <property type="match status" value="1"/>
</dbReference>
<dbReference type="GO" id="GO:0009055">
    <property type="term" value="F:electron transfer activity"/>
    <property type="evidence" value="ECO:0007669"/>
    <property type="project" value="TreeGrafter"/>
</dbReference>
<dbReference type="PANTHER" id="PTHR23426:SF65">
    <property type="entry name" value="FERREDOXIN-2, MITOCHONDRIAL"/>
    <property type="match status" value="1"/>
</dbReference>
<dbReference type="GO" id="GO:0051537">
    <property type="term" value="F:2 iron, 2 sulfur cluster binding"/>
    <property type="evidence" value="ECO:0007669"/>
    <property type="project" value="UniProtKB-KW"/>
</dbReference>
<reference evidence="8" key="2">
    <citation type="journal article" date="2014" name="ISME J.">
        <title>Microbial stratification in low pH oxic and suboxic macroscopic growths along an acid mine drainage.</title>
        <authorList>
            <person name="Mendez-Garcia C."/>
            <person name="Mesa V."/>
            <person name="Sprenger R.R."/>
            <person name="Richter M."/>
            <person name="Diez M.S."/>
            <person name="Solano J."/>
            <person name="Bargiela R."/>
            <person name="Golyshina O.V."/>
            <person name="Manteca A."/>
            <person name="Ramos J.L."/>
            <person name="Gallego J.R."/>
            <person name="Llorente I."/>
            <person name="Martins Dos Santos V.A."/>
            <person name="Jensen O.N."/>
            <person name="Pelaez A.I."/>
            <person name="Sanchez J."/>
            <person name="Ferrer M."/>
        </authorList>
    </citation>
    <scope>NUCLEOTIDE SEQUENCE</scope>
</reference>
<sequence length="104" mass="11706">MAFLRVIDRDGKEHQIEGKTGLKVMETLRDLDYGVAAICGGMCSCATCHVYVDPDWQERLPSPMSDELELLRELSQYQDNSRLSCQIEFTPALDGLRVTIAPDE</sequence>
<name>T1B0S8_9ZZZZ</name>
<evidence type="ECO:0000256" key="6">
    <source>
        <dbReference type="ARBA" id="ARBA00034078"/>
    </source>
</evidence>
<dbReference type="Gene3D" id="3.10.20.30">
    <property type="match status" value="1"/>
</dbReference>
<dbReference type="InterPro" id="IPR001041">
    <property type="entry name" value="2Fe-2S_ferredoxin-type"/>
</dbReference>
<evidence type="ECO:0000256" key="5">
    <source>
        <dbReference type="ARBA" id="ARBA00023014"/>
    </source>
</evidence>
<dbReference type="PRINTS" id="PR00355">
    <property type="entry name" value="ADRENODOXIN"/>
</dbReference>